<protein>
    <recommendedName>
        <fullName evidence="1">BPTI/Kunitz inhibitor domain-containing protein</fullName>
    </recommendedName>
</protein>
<name>A0A4C1ZBR7_EUMVA</name>
<dbReference type="InterPro" id="IPR036880">
    <property type="entry name" value="Kunitz_BPTI_sf"/>
</dbReference>
<dbReference type="SMART" id="SM00131">
    <property type="entry name" value="KU"/>
    <property type="match status" value="1"/>
</dbReference>
<dbReference type="Gene3D" id="4.10.410.10">
    <property type="entry name" value="Pancreatic trypsin inhibitor Kunitz domain"/>
    <property type="match status" value="1"/>
</dbReference>
<dbReference type="AlphaFoldDB" id="A0A4C1ZBR7"/>
<proteinExistence type="predicted"/>
<comment type="caution">
    <text evidence="2">The sequence shown here is derived from an EMBL/GenBank/DDBJ whole genome shotgun (WGS) entry which is preliminary data.</text>
</comment>
<dbReference type="Pfam" id="PF00014">
    <property type="entry name" value="Kunitz_BPTI"/>
    <property type="match status" value="1"/>
</dbReference>
<feature type="domain" description="BPTI/Kunitz inhibitor" evidence="1">
    <location>
        <begin position="27"/>
        <end position="80"/>
    </location>
</feature>
<organism evidence="2 3">
    <name type="scientific">Eumeta variegata</name>
    <name type="common">Bagworm moth</name>
    <name type="synonym">Eumeta japonica</name>
    <dbReference type="NCBI Taxonomy" id="151549"/>
    <lineage>
        <taxon>Eukaryota</taxon>
        <taxon>Metazoa</taxon>
        <taxon>Ecdysozoa</taxon>
        <taxon>Arthropoda</taxon>
        <taxon>Hexapoda</taxon>
        <taxon>Insecta</taxon>
        <taxon>Pterygota</taxon>
        <taxon>Neoptera</taxon>
        <taxon>Endopterygota</taxon>
        <taxon>Lepidoptera</taxon>
        <taxon>Glossata</taxon>
        <taxon>Ditrysia</taxon>
        <taxon>Tineoidea</taxon>
        <taxon>Psychidae</taxon>
        <taxon>Oiketicinae</taxon>
        <taxon>Eumeta</taxon>
    </lineage>
</organism>
<keyword evidence="3" id="KW-1185">Reference proteome</keyword>
<evidence type="ECO:0000313" key="2">
    <source>
        <dbReference type="EMBL" id="GBP84603.1"/>
    </source>
</evidence>
<dbReference type="InterPro" id="IPR002223">
    <property type="entry name" value="Kunitz_BPTI"/>
</dbReference>
<gene>
    <name evidence="2" type="ORF">EVAR_68870_1</name>
</gene>
<sequence length="84" mass="10084">MRKWSLWSRTNKRFSSQDCQLLPAWHCVIEYAARARFAHSERYFYQWEDHKCYLMRWSAHCAVPQNTNNFGSPNDCMDTCSGWA</sequence>
<dbReference type="SUPFAM" id="SSF57362">
    <property type="entry name" value="BPTI-like"/>
    <property type="match status" value="1"/>
</dbReference>
<evidence type="ECO:0000259" key="1">
    <source>
        <dbReference type="PROSITE" id="PS50279"/>
    </source>
</evidence>
<dbReference type="PROSITE" id="PS50279">
    <property type="entry name" value="BPTI_KUNITZ_2"/>
    <property type="match status" value="1"/>
</dbReference>
<dbReference type="OrthoDB" id="7102223at2759"/>
<reference evidence="2 3" key="1">
    <citation type="journal article" date="2019" name="Commun. Biol.">
        <title>The bagworm genome reveals a unique fibroin gene that provides high tensile strength.</title>
        <authorList>
            <person name="Kono N."/>
            <person name="Nakamura H."/>
            <person name="Ohtoshi R."/>
            <person name="Tomita M."/>
            <person name="Numata K."/>
            <person name="Arakawa K."/>
        </authorList>
    </citation>
    <scope>NUCLEOTIDE SEQUENCE [LARGE SCALE GENOMIC DNA]</scope>
</reference>
<dbReference type="EMBL" id="BGZK01001689">
    <property type="protein sequence ID" value="GBP84603.1"/>
    <property type="molecule type" value="Genomic_DNA"/>
</dbReference>
<evidence type="ECO:0000313" key="3">
    <source>
        <dbReference type="Proteomes" id="UP000299102"/>
    </source>
</evidence>
<dbReference type="GO" id="GO:0004867">
    <property type="term" value="F:serine-type endopeptidase inhibitor activity"/>
    <property type="evidence" value="ECO:0007669"/>
    <property type="project" value="InterPro"/>
</dbReference>
<accession>A0A4C1ZBR7</accession>
<dbReference type="Proteomes" id="UP000299102">
    <property type="component" value="Unassembled WGS sequence"/>
</dbReference>